<keyword evidence="4 8" id="KW-0812">Transmembrane</keyword>
<dbReference type="STRING" id="1423748.FC37_GL001794"/>
<evidence type="ECO:0000256" key="4">
    <source>
        <dbReference type="ARBA" id="ARBA00022692"/>
    </source>
</evidence>
<feature type="transmembrane region" description="Helical" evidence="8">
    <location>
        <begin position="402"/>
        <end position="427"/>
    </location>
</feature>
<organism evidence="9 10">
    <name type="scientific">Lactobacillus gallinarum DSM 10532 = JCM 2011</name>
    <dbReference type="NCBI Taxonomy" id="1423748"/>
    <lineage>
        <taxon>Bacteria</taxon>
        <taxon>Bacillati</taxon>
        <taxon>Bacillota</taxon>
        <taxon>Bacilli</taxon>
        <taxon>Lactobacillales</taxon>
        <taxon>Lactobacillaceae</taxon>
        <taxon>Lactobacillus</taxon>
    </lineage>
</organism>
<dbReference type="GO" id="GO:0005886">
    <property type="term" value="C:plasma membrane"/>
    <property type="evidence" value="ECO:0007669"/>
    <property type="project" value="UniProtKB-SubCell"/>
</dbReference>
<sequence>MIHLFHRRITFSLALTIGFLTLIIIGSILLSLPFANKVGQTTNYSDALFTATSAVCVTGLSTVTTATQWSFFGQLIIMILVEVGGLGFMTFAVMLSNFAHQRMSLGARMLTGEALNLNRPSQLRIVQLIIKLSLVVQLIGAILLFIALKPRLGIGKGIWYSIFHSVTAYCNAGFDLFGPSLEQFNNNPYFLTIIMLLIGAGSFGFLVWRDLLTYHIHHKLTLHTRLVLTVGIIILILSIIGFLISEQNLKQFDGNLNAVQRFFNTLFLAVTPRTAGFASIPYTKLSAASIVITIILMFIGGAPGSTAGGVKTSTIGILFLQSLATFTGKEASFSHRRFTRNNINRALTLFCSAILLIIFATLLLTMTQPLSPHNGIIEAVFEAVSAFGTVGLTLGLTPHLNLFGKIIIIALMFIGRVGIYTFMYSIFKSHPAKQSYRYPEEEIIIG</sequence>
<comment type="caution">
    <text evidence="9">The sequence shown here is derived from an EMBL/GenBank/DDBJ whole genome shotgun (WGS) entry which is preliminary data.</text>
</comment>
<dbReference type="PANTHER" id="PTHR32024">
    <property type="entry name" value="TRK SYSTEM POTASSIUM UPTAKE PROTEIN TRKG-RELATED"/>
    <property type="match status" value="1"/>
</dbReference>
<evidence type="ECO:0000313" key="9">
    <source>
        <dbReference type="EMBL" id="KRL25145.1"/>
    </source>
</evidence>
<evidence type="ECO:0000256" key="3">
    <source>
        <dbReference type="ARBA" id="ARBA00022475"/>
    </source>
</evidence>
<feature type="transmembrane region" description="Helical" evidence="8">
    <location>
        <begin position="12"/>
        <end position="35"/>
    </location>
</feature>
<dbReference type="Proteomes" id="UP000051311">
    <property type="component" value="Unassembled WGS sequence"/>
</dbReference>
<dbReference type="eggNOG" id="COG0168">
    <property type="taxonomic scope" value="Bacteria"/>
</dbReference>
<feature type="transmembrane region" description="Helical" evidence="8">
    <location>
        <begin position="220"/>
        <end position="244"/>
    </location>
</feature>
<dbReference type="PATRIC" id="fig|1423748.3.peg.1865"/>
<evidence type="ECO:0000256" key="5">
    <source>
        <dbReference type="ARBA" id="ARBA00022989"/>
    </source>
</evidence>
<dbReference type="InterPro" id="IPR003445">
    <property type="entry name" value="Cat_transpt"/>
</dbReference>
<feature type="transmembrane region" description="Helical" evidence="8">
    <location>
        <begin position="75"/>
        <end position="99"/>
    </location>
</feature>
<keyword evidence="2" id="KW-0813">Transport</keyword>
<feature type="transmembrane region" description="Helical" evidence="8">
    <location>
        <begin position="285"/>
        <end position="302"/>
    </location>
</feature>
<evidence type="ECO:0000256" key="1">
    <source>
        <dbReference type="ARBA" id="ARBA00004651"/>
    </source>
</evidence>
<dbReference type="AlphaFoldDB" id="A0A0R1NZY8"/>
<dbReference type="PANTHER" id="PTHR32024:SF1">
    <property type="entry name" value="KTR SYSTEM POTASSIUM UPTAKE PROTEIN B"/>
    <property type="match status" value="1"/>
</dbReference>
<evidence type="ECO:0000256" key="6">
    <source>
        <dbReference type="ARBA" id="ARBA00023065"/>
    </source>
</evidence>
<name>A0A0R1NZY8_9LACO</name>
<reference evidence="9 10" key="1">
    <citation type="journal article" date="2015" name="Genome Announc.">
        <title>Expanding the biotechnology potential of lactobacilli through comparative genomics of 213 strains and associated genera.</title>
        <authorList>
            <person name="Sun Z."/>
            <person name="Harris H.M."/>
            <person name="McCann A."/>
            <person name="Guo C."/>
            <person name="Argimon S."/>
            <person name="Zhang W."/>
            <person name="Yang X."/>
            <person name="Jeffery I.B."/>
            <person name="Cooney J.C."/>
            <person name="Kagawa T.F."/>
            <person name="Liu W."/>
            <person name="Song Y."/>
            <person name="Salvetti E."/>
            <person name="Wrobel A."/>
            <person name="Rasinkangas P."/>
            <person name="Parkhill J."/>
            <person name="Rea M.C."/>
            <person name="O'Sullivan O."/>
            <person name="Ritari J."/>
            <person name="Douillard F.P."/>
            <person name="Paul Ross R."/>
            <person name="Yang R."/>
            <person name="Briner A.E."/>
            <person name="Felis G.E."/>
            <person name="de Vos W.M."/>
            <person name="Barrangou R."/>
            <person name="Klaenhammer T.R."/>
            <person name="Caufield P.W."/>
            <person name="Cui Y."/>
            <person name="Zhang H."/>
            <person name="O'Toole P.W."/>
        </authorList>
    </citation>
    <scope>NUCLEOTIDE SEQUENCE [LARGE SCALE GENOMIC DNA]</scope>
    <source>
        <strain evidence="9 10">DSM 10532</strain>
    </source>
</reference>
<keyword evidence="3" id="KW-1003">Cell membrane</keyword>
<evidence type="ECO:0000256" key="8">
    <source>
        <dbReference type="SAM" id="Phobius"/>
    </source>
</evidence>
<feature type="transmembrane region" description="Helical" evidence="8">
    <location>
        <begin position="189"/>
        <end position="208"/>
    </location>
</feature>
<feature type="transmembrane region" description="Helical" evidence="8">
    <location>
        <begin position="125"/>
        <end position="146"/>
    </location>
</feature>
<feature type="transmembrane region" description="Helical" evidence="8">
    <location>
        <begin position="47"/>
        <end position="63"/>
    </location>
</feature>
<keyword evidence="5 8" id="KW-1133">Transmembrane helix</keyword>
<evidence type="ECO:0000313" key="10">
    <source>
        <dbReference type="Proteomes" id="UP000051311"/>
    </source>
</evidence>
<comment type="subcellular location">
    <subcellularLocation>
        <location evidence="1">Cell membrane</location>
        <topology evidence="1">Multi-pass membrane protein</topology>
    </subcellularLocation>
</comment>
<dbReference type="EMBL" id="AZEL01000004">
    <property type="protein sequence ID" value="KRL25145.1"/>
    <property type="molecule type" value="Genomic_DNA"/>
</dbReference>
<gene>
    <name evidence="9" type="ORF">FC37_GL001794</name>
</gene>
<evidence type="ECO:0000256" key="2">
    <source>
        <dbReference type="ARBA" id="ARBA00022448"/>
    </source>
</evidence>
<proteinExistence type="predicted"/>
<dbReference type="GO" id="GO:0008324">
    <property type="term" value="F:monoatomic cation transmembrane transporter activity"/>
    <property type="evidence" value="ECO:0007669"/>
    <property type="project" value="InterPro"/>
</dbReference>
<protein>
    <submittedName>
        <fullName evidence="9">Na+-transporting ATP synthase</fullName>
    </submittedName>
</protein>
<keyword evidence="7 8" id="KW-0472">Membrane</keyword>
<feature type="transmembrane region" description="Helical" evidence="8">
    <location>
        <begin position="346"/>
        <end position="364"/>
    </location>
</feature>
<dbReference type="GO" id="GO:0030001">
    <property type="term" value="P:metal ion transport"/>
    <property type="evidence" value="ECO:0007669"/>
    <property type="project" value="UniProtKB-ARBA"/>
</dbReference>
<dbReference type="Pfam" id="PF02386">
    <property type="entry name" value="TrkH"/>
    <property type="match status" value="1"/>
</dbReference>
<keyword evidence="6" id="KW-0406">Ion transport</keyword>
<dbReference type="OrthoDB" id="9810952at2"/>
<feature type="transmembrane region" description="Helical" evidence="8">
    <location>
        <begin position="158"/>
        <end position="177"/>
    </location>
</feature>
<dbReference type="RefSeq" id="WP_025005771.1">
    <property type="nucleotide sequence ID" value="NZ_AZEL01000004.1"/>
</dbReference>
<evidence type="ECO:0000256" key="7">
    <source>
        <dbReference type="ARBA" id="ARBA00023136"/>
    </source>
</evidence>
<accession>A0A0R1NZY8</accession>